<dbReference type="EMBL" id="DOYJ01000043">
    <property type="protein sequence ID" value="HCB74812.1"/>
    <property type="molecule type" value="Genomic_DNA"/>
</dbReference>
<dbReference type="InterPro" id="IPR036680">
    <property type="entry name" value="SPOR-like_sf"/>
</dbReference>
<keyword evidence="1" id="KW-0802">TPR repeat</keyword>
<dbReference type="InterPro" id="IPR019734">
    <property type="entry name" value="TPR_rpt"/>
</dbReference>
<evidence type="ECO:0000313" key="3">
    <source>
        <dbReference type="EMBL" id="HCB74812.1"/>
    </source>
</evidence>
<proteinExistence type="predicted"/>
<sequence length="429" mass="44393">MHWGKRIGLGMAAVTAIGGMAVGGVALQSAAAVAGNRDIEAQMRAAGKQARLAEKAMKAGKHDEAIGRAEQAVLLVPDSAEHRTLLGRAYLGAGRFASAAQAFEDALKLDGKDGRIALNLALSKIALGDWQAARKLIDDHGGDMQPADRGLAIALAGDPMGAVAVLGEAARDPAATSKVRQNLALSLALAGKWQEARTIAGIDLSPAEADQRIMQWAQFARPSRASDQVASLLGVTAVEDGGMPVQLALRDRNEAVAMASVPTPIAAYAPALKPEAPAPDPKPVVATAEVPRAAAIVFAERREIVQAIPASVVAAPVRMAAAPMRAAPRIAAKGNYVVQLGAFENAGVARDAWGRISRRVPALSGQTPRGMSASVGSANYYRLSVGGYSRGEAVSLCATVRAKGGRCFVRTALGEQTASWARGPMMASR</sequence>
<dbReference type="Pfam" id="PF13432">
    <property type="entry name" value="TPR_16"/>
    <property type="match status" value="1"/>
</dbReference>
<evidence type="ECO:0000313" key="4">
    <source>
        <dbReference type="Proteomes" id="UP000262699"/>
    </source>
</evidence>
<dbReference type="AlphaFoldDB" id="A0A3D0W836"/>
<dbReference type="SMART" id="SM00028">
    <property type="entry name" value="TPR"/>
    <property type="match status" value="2"/>
</dbReference>
<accession>A0A3D0W836</accession>
<comment type="caution">
    <text evidence="3">The sequence shown here is derived from an EMBL/GenBank/DDBJ whole genome shotgun (WGS) entry which is preliminary data.</text>
</comment>
<dbReference type="PROSITE" id="PS51724">
    <property type="entry name" value="SPOR"/>
    <property type="match status" value="1"/>
</dbReference>
<dbReference type="GO" id="GO:0042834">
    <property type="term" value="F:peptidoglycan binding"/>
    <property type="evidence" value="ECO:0007669"/>
    <property type="project" value="InterPro"/>
</dbReference>
<reference evidence="3 4" key="1">
    <citation type="journal article" date="2018" name="Nat. Biotechnol.">
        <title>A standardized bacterial taxonomy based on genome phylogeny substantially revises the tree of life.</title>
        <authorList>
            <person name="Parks D.H."/>
            <person name="Chuvochina M."/>
            <person name="Waite D.W."/>
            <person name="Rinke C."/>
            <person name="Skarshewski A."/>
            <person name="Chaumeil P.A."/>
            <person name="Hugenholtz P."/>
        </authorList>
    </citation>
    <scope>NUCLEOTIDE SEQUENCE [LARGE SCALE GENOMIC DNA]</scope>
    <source>
        <strain evidence="3">UBA9015</strain>
    </source>
</reference>
<dbReference type="Gene3D" id="3.30.70.1070">
    <property type="entry name" value="Sporulation related repeat"/>
    <property type="match status" value="1"/>
</dbReference>
<dbReference type="Proteomes" id="UP000262699">
    <property type="component" value="Unassembled WGS sequence"/>
</dbReference>
<evidence type="ECO:0000256" key="1">
    <source>
        <dbReference type="PROSITE-ProRule" id="PRU00339"/>
    </source>
</evidence>
<gene>
    <name evidence="3" type="ORF">DEP91_01335</name>
</gene>
<dbReference type="SUPFAM" id="SSF110997">
    <property type="entry name" value="Sporulation related repeat"/>
    <property type="match status" value="1"/>
</dbReference>
<dbReference type="Gene3D" id="1.25.40.10">
    <property type="entry name" value="Tetratricopeptide repeat domain"/>
    <property type="match status" value="1"/>
</dbReference>
<dbReference type="Pfam" id="PF05036">
    <property type="entry name" value="SPOR"/>
    <property type="match status" value="1"/>
</dbReference>
<feature type="domain" description="SPOR" evidence="2">
    <location>
        <begin position="330"/>
        <end position="413"/>
    </location>
</feature>
<name>A0A3D0W836_9SPHN</name>
<protein>
    <submittedName>
        <fullName evidence="3">Sporulation protein</fullName>
    </submittedName>
</protein>
<evidence type="ECO:0000259" key="2">
    <source>
        <dbReference type="PROSITE" id="PS51724"/>
    </source>
</evidence>
<dbReference type="SUPFAM" id="SSF48452">
    <property type="entry name" value="TPR-like"/>
    <property type="match status" value="1"/>
</dbReference>
<dbReference type="InterPro" id="IPR011990">
    <property type="entry name" value="TPR-like_helical_dom_sf"/>
</dbReference>
<organism evidence="3 4">
    <name type="scientific">Sphingomonas bacterium</name>
    <dbReference type="NCBI Taxonomy" id="1895847"/>
    <lineage>
        <taxon>Bacteria</taxon>
        <taxon>Pseudomonadati</taxon>
        <taxon>Pseudomonadota</taxon>
        <taxon>Alphaproteobacteria</taxon>
        <taxon>Sphingomonadales</taxon>
        <taxon>Sphingomonadaceae</taxon>
        <taxon>Sphingomonas</taxon>
    </lineage>
</organism>
<dbReference type="PROSITE" id="PS50005">
    <property type="entry name" value="TPR"/>
    <property type="match status" value="1"/>
</dbReference>
<feature type="repeat" description="TPR" evidence="1">
    <location>
        <begin position="80"/>
        <end position="113"/>
    </location>
</feature>
<dbReference type="InterPro" id="IPR007730">
    <property type="entry name" value="SPOR-like_dom"/>
</dbReference>